<dbReference type="PROSITE" id="PS50156">
    <property type="entry name" value="SSD"/>
    <property type="match status" value="2"/>
</dbReference>
<dbReference type="Proteomes" id="UP000272528">
    <property type="component" value="Chromosome"/>
</dbReference>
<comment type="subcellular location">
    <subcellularLocation>
        <location evidence="1">Cell membrane</location>
        <topology evidence="1">Multi-pass membrane protein</topology>
    </subcellularLocation>
</comment>
<accession>A0A3Q8X4K6</accession>
<evidence type="ECO:0000259" key="8">
    <source>
        <dbReference type="PROSITE" id="PS50156"/>
    </source>
</evidence>
<dbReference type="GO" id="GO:0022857">
    <property type="term" value="F:transmembrane transporter activity"/>
    <property type="evidence" value="ECO:0007669"/>
    <property type="project" value="InterPro"/>
</dbReference>
<feature type="transmembrane region" description="Helical" evidence="7">
    <location>
        <begin position="410"/>
        <end position="428"/>
    </location>
</feature>
<evidence type="ECO:0000256" key="3">
    <source>
        <dbReference type="ARBA" id="ARBA00022475"/>
    </source>
</evidence>
<dbReference type="GO" id="GO:0005886">
    <property type="term" value="C:plasma membrane"/>
    <property type="evidence" value="ECO:0007669"/>
    <property type="project" value="UniProtKB-SubCell"/>
</dbReference>
<name>A0A3Q8X4K6_9BACL</name>
<sequence>MSTSWLEKAILSFGSRKGRWMTLLAWLFIVIMLNMLLPKASELKDDALSNLSTNKPSVQSQRLIDEQFPSEAGVPALLTWHRSTGITDQDLQGFQELSKQITSHPVPFQASLVPYDQIPLPALKEQLSTDGTTFIQAVFFDKKADSDELKQGLNELEKQVNVIFSGTEPFHNALDSSSELAVRASGPAGIAVDATELFSNADVSLLLATVAIVLVFLLFIYRSPVLALIPLAAVGFAYGAITPLLGWMADIGLIAYDSQSLSIMTVLLFGAGTDYCLFLITRYRSELRKESNKFMALKQAFRGSSGAIAMSGLTVVISLFALLLANYGSIQRFAVPFSLAILVMMVASLTLVPALLAILGRASFYPFVPRTASMELSRATKKGKSAPARRSKPTLGERLGESVVRKPKQITLITTIILVIFVLFATQIKYTFDTLSTFPADMPSREGFTLIADHFNAGELAPVQVIVRMDKPIPKLESNLASLSFVKHVSPSTVGKTDSHLYKYEVELAVNPYSNEAIQHIPELRQSVEQTLADAGQTNIANQVWIGGQTADQYDTRQTTNRDAAIIIPVIIVLIALLLLAYLRSIVATIYLIATVLLSYFSALGLGWIVLHYIFGADAIQGLIPLYSFVFIVALGEDYNIFMISSIWKKARHMPLQQAIKEGVSQTSSVITSAGLILAGTFAVLATLPIQVLVQFGTITAIGVLLDTFIVRPFLVPAITVLCGHRAFWPAKAHHWDDKQVVIADSN</sequence>
<dbReference type="PRINTS" id="PR00702">
    <property type="entry name" value="ACRIFLAVINRP"/>
</dbReference>
<keyword evidence="5 7" id="KW-1133">Transmembrane helix</keyword>
<feature type="domain" description="SSD" evidence="8">
    <location>
        <begin position="593"/>
        <end position="721"/>
    </location>
</feature>
<feature type="transmembrane region" description="Helical" evidence="7">
    <location>
        <begin position="696"/>
        <end position="722"/>
    </location>
</feature>
<evidence type="ECO:0000313" key="10">
    <source>
        <dbReference type="Proteomes" id="UP000272528"/>
    </source>
</evidence>
<feature type="transmembrane region" description="Helical" evidence="7">
    <location>
        <begin position="203"/>
        <end position="221"/>
    </location>
</feature>
<dbReference type="KEGG" id="palb:EJC50_12235"/>
<feature type="transmembrane region" description="Helical" evidence="7">
    <location>
        <begin position="669"/>
        <end position="690"/>
    </location>
</feature>
<feature type="transmembrane region" description="Helical" evidence="7">
    <location>
        <begin position="228"/>
        <end position="249"/>
    </location>
</feature>
<dbReference type="InterPro" id="IPR050545">
    <property type="entry name" value="Mycobact_MmpL"/>
</dbReference>
<proteinExistence type="inferred from homology"/>
<feature type="transmembrane region" description="Helical" evidence="7">
    <location>
        <begin position="261"/>
        <end position="280"/>
    </location>
</feature>
<dbReference type="Gene3D" id="1.20.1640.10">
    <property type="entry name" value="Multidrug efflux transporter AcrB transmembrane domain"/>
    <property type="match status" value="2"/>
</dbReference>
<evidence type="ECO:0000313" key="9">
    <source>
        <dbReference type="EMBL" id="AZN40327.1"/>
    </source>
</evidence>
<evidence type="ECO:0000256" key="4">
    <source>
        <dbReference type="ARBA" id="ARBA00022692"/>
    </source>
</evidence>
<keyword evidence="6 7" id="KW-0472">Membrane</keyword>
<feature type="transmembrane region" description="Helical" evidence="7">
    <location>
        <begin position="590"/>
        <end position="614"/>
    </location>
</feature>
<evidence type="ECO:0000256" key="7">
    <source>
        <dbReference type="SAM" id="Phobius"/>
    </source>
</evidence>
<dbReference type="PANTHER" id="PTHR33406:SF6">
    <property type="entry name" value="MEMBRANE PROTEIN YDGH-RELATED"/>
    <property type="match status" value="1"/>
</dbReference>
<dbReference type="Pfam" id="PF03176">
    <property type="entry name" value="MMPL"/>
    <property type="match status" value="2"/>
</dbReference>
<feature type="domain" description="SSD" evidence="8">
    <location>
        <begin position="229"/>
        <end position="358"/>
    </location>
</feature>
<dbReference type="RefSeq" id="WP_126015558.1">
    <property type="nucleotide sequence ID" value="NZ_CP034437.1"/>
</dbReference>
<dbReference type="EMBL" id="CP034437">
    <property type="protein sequence ID" value="AZN40327.1"/>
    <property type="molecule type" value="Genomic_DNA"/>
</dbReference>
<evidence type="ECO:0000256" key="2">
    <source>
        <dbReference type="ARBA" id="ARBA00010157"/>
    </source>
</evidence>
<evidence type="ECO:0000256" key="5">
    <source>
        <dbReference type="ARBA" id="ARBA00022989"/>
    </source>
</evidence>
<organism evidence="9 10">
    <name type="scientific">Paenibacillus albus</name>
    <dbReference type="NCBI Taxonomy" id="2495582"/>
    <lineage>
        <taxon>Bacteria</taxon>
        <taxon>Bacillati</taxon>
        <taxon>Bacillota</taxon>
        <taxon>Bacilli</taxon>
        <taxon>Bacillales</taxon>
        <taxon>Paenibacillaceae</taxon>
        <taxon>Paenibacillus</taxon>
    </lineage>
</organism>
<dbReference type="InterPro" id="IPR004869">
    <property type="entry name" value="MMPL_dom"/>
</dbReference>
<dbReference type="InterPro" id="IPR001036">
    <property type="entry name" value="Acrflvin-R"/>
</dbReference>
<evidence type="ECO:0000256" key="6">
    <source>
        <dbReference type="ARBA" id="ARBA00023136"/>
    </source>
</evidence>
<gene>
    <name evidence="9" type="ORF">EJC50_12235</name>
</gene>
<comment type="similarity">
    <text evidence="2">Belongs to the resistance-nodulation-cell division (RND) (TC 2.A.6) family. MmpL subfamily.</text>
</comment>
<feature type="transmembrane region" description="Helical" evidence="7">
    <location>
        <begin position="564"/>
        <end position="583"/>
    </location>
</feature>
<dbReference type="AlphaFoldDB" id="A0A3Q8X4K6"/>
<dbReference type="PANTHER" id="PTHR33406">
    <property type="entry name" value="MEMBRANE PROTEIN MJ1562-RELATED"/>
    <property type="match status" value="1"/>
</dbReference>
<keyword evidence="3" id="KW-1003">Cell membrane</keyword>
<feature type="transmembrane region" description="Helical" evidence="7">
    <location>
        <begin position="337"/>
        <end position="360"/>
    </location>
</feature>
<reference evidence="10" key="1">
    <citation type="submission" date="2018-12" db="EMBL/GenBank/DDBJ databases">
        <title>Genome sequence of Peanibacillus sp.</title>
        <authorList>
            <person name="Subramani G."/>
            <person name="Srinivasan S."/>
            <person name="Kim M.K."/>
        </authorList>
    </citation>
    <scope>NUCLEOTIDE SEQUENCE [LARGE SCALE GENOMIC DNA]</scope>
    <source>
        <strain evidence="10">18JY67-1</strain>
    </source>
</reference>
<feature type="transmembrane region" description="Helical" evidence="7">
    <location>
        <begin position="301"/>
        <end position="325"/>
    </location>
</feature>
<keyword evidence="10" id="KW-1185">Reference proteome</keyword>
<dbReference type="SUPFAM" id="SSF82866">
    <property type="entry name" value="Multidrug efflux transporter AcrB transmembrane domain"/>
    <property type="match status" value="2"/>
</dbReference>
<keyword evidence="4 7" id="KW-0812">Transmembrane</keyword>
<feature type="transmembrane region" description="Helical" evidence="7">
    <location>
        <begin position="626"/>
        <end position="648"/>
    </location>
</feature>
<evidence type="ECO:0000256" key="1">
    <source>
        <dbReference type="ARBA" id="ARBA00004651"/>
    </source>
</evidence>
<dbReference type="OrthoDB" id="2365435at2"/>
<dbReference type="InterPro" id="IPR000731">
    <property type="entry name" value="SSD"/>
</dbReference>
<protein>
    <submittedName>
        <fullName evidence="9">MMPL family transporter</fullName>
    </submittedName>
</protein>
<feature type="transmembrane region" description="Helical" evidence="7">
    <location>
        <begin position="20"/>
        <end position="37"/>
    </location>
</feature>